<comment type="caution">
    <text evidence="17">The sequence shown here is derived from an EMBL/GenBank/DDBJ whole genome shotgun (WGS) entry which is preliminary data.</text>
</comment>
<keyword evidence="9 16" id="KW-0547">Nucleotide-binding</keyword>
<dbReference type="Gene3D" id="3.30.420.40">
    <property type="match status" value="2"/>
</dbReference>
<evidence type="ECO:0000256" key="12">
    <source>
        <dbReference type="ARBA" id="ARBA00022958"/>
    </source>
</evidence>
<evidence type="ECO:0000256" key="10">
    <source>
        <dbReference type="ARBA" id="ARBA00022777"/>
    </source>
</evidence>
<dbReference type="InterPro" id="IPR043129">
    <property type="entry name" value="ATPase_NBD"/>
</dbReference>
<comment type="catalytic activity">
    <reaction evidence="1 16">
        <text>(R)-pantothenate + ATP = (R)-4'-phosphopantothenate + ADP + H(+)</text>
        <dbReference type="Rhea" id="RHEA:16373"/>
        <dbReference type="ChEBI" id="CHEBI:10986"/>
        <dbReference type="ChEBI" id="CHEBI:15378"/>
        <dbReference type="ChEBI" id="CHEBI:29032"/>
        <dbReference type="ChEBI" id="CHEBI:30616"/>
        <dbReference type="ChEBI" id="CHEBI:456216"/>
        <dbReference type="EC" id="2.7.1.33"/>
    </reaction>
</comment>
<evidence type="ECO:0000256" key="8">
    <source>
        <dbReference type="ARBA" id="ARBA00022679"/>
    </source>
</evidence>
<keyword evidence="18" id="KW-1185">Reference proteome</keyword>
<dbReference type="OrthoDB" id="9804707at2"/>
<dbReference type="CDD" id="cd24015">
    <property type="entry name" value="ASKHA_NBD_PanK-III"/>
    <property type="match status" value="1"/>
</dbReference>
<dbReference type="EMBL" id="RAPK01000001">
    <property type="protein sequence ID" value="RKD84143.1"/>
    <property type="molecule type" value="Genomic_DNA"/>
</dbReference>
<evidence type="ECO:0000256" key="3">
    <source>
        <dbReference type="ARBA" id="ARBA00004496"/>
    </source>
</evidence>
<protein>
    <recommendedName>
        <fullName evidence="15 16">Type III pantothenate kinase</fullName>
        <ecNumber evidence="6 16">2.7.1.33</ecNumber>
    </recommendedName>
    <alternativeName>
        <fullName evidence="16">PanK-III</fullName>
    </alternativeName>
    <alternativeName>
        <fullName evidence="16">Pantothenic acid kinase</fullName>
    </alternativeName>
</protein>
<comment type="cofactor">
    <cofactor evidence="2">
        <name>K(+)</name>
        <dbReference type="ChEBI" id="CHEBI:29103"/>
    </cofactor>
</comment>
<keyword evidence="12 16" id="KW-0630">Potassium</keyword>
<evidence type="ECO:0000256" key="5">
    <source>
        <dbReference type="ARBA" id="ARBA00011738"/>
    </source>
</evidence>
<evidence type="ECO:0000256" key="6">
    <source>
        <dbReference type="ARBA" id="ARBA00012102"/>
    </source>
</evidence>
<evidence type="ECO:0000256" key="2">
    <source>
        <dbReference type="ARBA" id="ARBA00001958"/>
    </source>
</evidence>
<organism evidence="17 18">
    <name type="scientific">Sinobaca qinghaiensis</name>
    <dbReference type="NCBI Taxonomy" id="342944"/>
    <lineage>
        <taxon>Bacteria</taxon>
        <taxon>Bacillati</taxon>
        <taxon>Bacillota</taxon>
        <taxon>Bacilli</taxon>
        <taxon>Bacillales</taxon>
        <taxon>Sporolactobacillaceae</taxon>
        <taxon>Sinobaca</taxon>
    </lineage>
</organism>
<keyword evidence="8 16" id="KW-0808">Transferase</keyword>
<dbReference type="AlphaFoldDB" id="A0A419VUD2"/>
<dbReference type="GO" id="GO:0004594">
    <property type="term" value="F:pantothenate kinase activity"/>
    <property type="evidence" value="ECO:0007669"/>
    <property type="project" value="UniProtKB-UniRule"/>
</dbReference>
<comment type="subcellular location">
    <subcellularLocation>
        <location evidence="3 16">Cytoplasm</location>
    </subcellularLocation>
</comment>
<feature type="binding site" evidence="16">
    <location>
        <begin position="107"/>
        <end position="110"/>
    </location>
    <ligand>
        <name>substrate</name>
    </ligand>
</feature>
<dbReference type="PANTHER" id="PTHR34265">
    <property type="entry name" value="TYPE III PANTOTHENATE KINASE"/>
    <property type="match status" value="1"/>
</dbReference>
<dbReference type="Proteomes" id="UP000285120">
    <property type="component" value="Unassembled WGS sequence"/>
</dbReference>
<comment type="pathway">
    <text evidence="4 16">Cofactor biosynthesis; coenzyme A biosynthesis; CoA from (R)-pantothenate: step 1/5.</text>
</comment>
<dbReference type="NCBIfam" id="NF009848">
    <property type="entry name" value="PRK13318.1-6"/>
    <property type="match status" value="1"/>
</dbReference>
<gene>
    <name evidence="16" type="primary">coaX</name>
    <name evidence="17" type="ORF">ATL39_0011</name>
</gene>
<sequence length="256" mass="28745">MILGMDIGNTTITFGLFKDDIRVDTWRLSSDQNRTVDEYGLQLFSFFQFKNWKVEQIRGIIISSVVPSLMNTMSRLCKDYFDLSPLVVGPGVKTGLNIRYENPKEVGADRIVNAVAALEKKAPPLIVVDFGTATTFCYIDKNSQYQGGVILPGLNLSTEALYEKAAKLPKIEWKQPARITAKSTVEAMQAGMYYGYASQVDGVIRKIKEEQRTPAYTIATGTTAEWLSRETKEIDEIDNYLTLSGLHSIYQKNTKE</sequence>
<feature type="binding site" evidence="16">
    <location>
        <position position="132"/>
    </location>
    <ligand>
        <name>ATP</name>
        <dbReference type="ChEBI" id="CHEBI:30616"/>
    </ligand>
</feature>
<comment type="similarity">
    <text evidence="14 16">Belongs to the type III pantothenate kinase family.</text>
</comment>
<dbReference type="NCBIfam" id="NF009855">
    <property type="entry name" value="PRK13321.1"/>
    <property type="match status" value="1"/>
</dbReference>
<keyword evidence="11 16" id="KW-0067">ATP-binding</keyword>
<dbReference type="GO" id="GO:0005737">
    <property type="term" value="C:cytoplasm"/>
    <property type="evidence" value="ECO:0007669"/>
    <property type="project" value="UniProtKB-SubCell"/>
</dbReference>
<comment type="function">
    <text evidence="16">Catalyzes the phosphorylation of pantothenate (Pan), the first step in CoA biosynthesis.</text>
</comment>
<keyword evidence="10 16" id="KW-0418">Kinase</keyword>
<evidence type="ECO:0000256" key="15">
    <source>
        <dbReference type="ARBA" id="ARBA00040883"/>
    </source>
</evidence>
<dbReference type="NCBIfam" id="TIGR00671">
    <property type="entry name" value="baf"/>
    <property type="match status" value="1"/>
</dbReference>
<dbReference type="RefSeq" id="WP_120191242.1">
    <property type="nucleotide sequence ID" value="NZ_RAPK01000001.1"/>
</dbReference>
<feature type="binding site" evidence="16">
    <location>
        <position position="129"/>
    </location>
    <ligand>
        <name>K(+)</name>
        <dbReference type="ChEBI" id="CHEBI:29103"/>
    </ligand>
</feature>
<feature type="binding site" evidence="16">
    <location>
        <position position="184"/>
    </location>
    <ligand>
        <name>substrate</name>
    </ligand>
</feature>
<comment type="subunit">
    <text evidence="5 16">Homodimer.</text>
</comment>
<evidence type="ECO:0000256" key="7">
    <source>
        <dbReference type="ARBA" id="ARBA00022490"/>
    </source>
</evidence>
<dbReference type="InterPro" id="IPR004619">
    <property type="entry name" value="Type_III_PanK"/>
</dbReference>
<name>A0A419VUD2_9BACL</name>
<dbReference type="HAMAP" id="MF_01274">
    <property type="entry name" value="Pantothen_kinase_3"/>
    <property type="match status" value="1"/>
</dbReference>
<dbReference type="GO" id="GO:0046872">
    <property type="term" value="F:metal ion binding"/>
    <property type="evidence" value="ECO:0007669"/>
    <property type="project" value="UniProtKB-KW"/>
</dbReference>
<proteinExistence type="inferred from homology"/>
<evidence type="ECO:0000313" key="17">
    <source>
        <dbReference type="EMBL" id="RKD84143.1"/>
    </source>
</evidence>
<evidence type="ECO:0000256" key="9">
    <source>
        <dbReference type="ARBA" id="ARBA00022741"/>
    </source>
</evidence>
<evidence type="ECO:0000256" key="16">
    <source>
        <dbReference type="HAMAP-Rule" id="MF_01274"/>
    </source>
</evidence>
<evidence type="ECO:0000256" key="13">
    <source>
        <dbReference type="ARBA" id="ARBA00022993"/>
    </source>
</evidence>
<evidence type="ECO:0000256" key="11">
    <source>
        <dbReference type="ARBA" id="ARBA00022840"/>
    </source>
</evidence>
<keyword evidence="13 16" id="KW-0173">Coenzyme A biosynthesis</keyword>
<dbReference type="SUPFAM" id="SSF53067">
    <property type="entry name" value="Actin-like ATPase domain"/>
    <property type="match status" value="2"/>
</dbReference>
<dbReference type="GO" id="GO:0015937">
    <property type="term" value="P:coenzyme A biosynthetic process"/>
    <property type="evidence" value="ECO:0007669"/>
    <property type="project" value="UniProtKB-UniRule"/>
</dbReference>
<dbReference type="PANTHER" id="PTHR34265:SF1">
    <property type="entry name" value="TYPE III PANTOTHENATE KINASE"/>
    <property type="match status" value="1"/>
</dbReference>
<dbReference type="EC" id="2.7.1.33" evidence="6 16"/>
<dbReference type="Pfam" id="PF03309">
    <property type="entry name" value="Pan_kinase"/>
    <property type="match status" value="1"/>
</dbReference>
<accession>A0A419VUD2</accession>
<dbReference type="GO" id="GO:0005524">
    <property type="term" value="F:ATP binding"/>
    <property type="evidence" value="ECO:0007669"/>
    <property type="project" value="UniProtKB-UniRule"/>
</dbReference>
<evidence type="ECO:0000313" key="18">
    <source>
        <dbReference type="Proteomes" id="UP000285120"/>
    </source>
</evidence>
<comment type="cofactor">
    <cofactor evidence="16">
        <name>NH4(+)</name>
        <dbReference type="ChEBI" id="CHEBI:28938"/>
    </cofactor>
    <cofactor evidence="16">
        <name>K(+)</name>
        <dbReference type="ChEBI" id="CHEBI:29103"/>
    </cofactor>
    <text evidence="16">A monovalent cation. Ammonium or potassium.</text>
</comment>
<feature type="binding site" evidence="16">
    <location>
        <position position="100"/>
    </location>
    <ligand>
        <name>substrate</name>
    </ligand>
</feature>
<feature type="active site" description="Proton acceptor" evidence="16">
    <location>
        <position position="109"/>
    </location>
</feature>
<keyword evidence="7 16" id="KW-0963">Cytoplasm</keyword>
<keyword evidence="16" id="KW-0479">Metal-binding</keyword>
<dbReference type="UniPathway" id="UPA00241">
    <property type="reaction ID" value="UER00352"/>
</dbReference>
<evidence type="ECO:0000256" key="4">
    <source>
        <dbReference type="ARBA" id="ARBA00005225"/>
    </source>
</evidence>
<feature type="binding site" evidence="16">
    <location>
        <begin position="6"/>
        <end position="13"/>
    </location>
    <ligand>
        <name>ATP</name>
        <dbReference type="ChEBI" id="CHEBI:30616"/>
    </ligand>
</feature>
<evidence type="ECO:0000256" key="1">
    <source>
        <dbReference type="ARBA" id="ARBA00001206"/>
    </source>
</evidence>
<evidence type="ECO:0000256" key="14">
    <source>
        <dbReference type="ARBA" id="ARBA00038036"/>
    </source>
</evidence>
<reference evidence="17 18" key="1">
    <citation type="submission" date="2018-09" db="EMBL/GenBank/DDBJ databases">
        <title>Genomic Encyclopedia of Archaeal and Bacterial Type Strains, Phase II (KMG-II): from individual species to whole genera.</title>
        <authorList>
            <person name="Goeker M."/>
        </authorList>
    </citation>
    <scope>NUCLEOTIDE SEQUENCE [LARGE SCALE GENOMIC DNA]</scope>
    <source>
        <strain evidence="17 18">DSM 17008</strain>
    </source>
</reference>